<evidence type="ECO:0000256" key="2">
    <source>
        <dbReference type="ARBA" id="ARBA00012369"/>
    </source>
</evidence>
<dbReference type="Pfam" id="PF03372">
    <property type="entry name" value="Exo_endo_phos"/>
    <property type="match status" value="1"/>
</dbReference>
<keyword evidence="5" id="KW-1133">Transmembrane helix</keyword>
<dbReference type="AlphaFoldDB" id="A0A6A7GA21"/>
<dbReference type="Gene3D" id="3.60.10.10">
    <property type="entry name" value="Endonuclease/exonuclease/phosphatase"/>
    <property type="match status" value="1"/>
</dbReference>
<dbReference type="SUPFAM" id="SSF56219">
    <property type="entry name" value="DNase I-like"/>
    <property type="match status" value="1"/>
</dbReference>
<proteinExistence type="evidence at transcript level"/>
<dbReference type="CDD" id="cd09078">
    <property type="entry name" value="nSMase"/>
    <property type="match status" value="1"/>
</dbReference>
<dbReference type="InterPro" id="IPR038772">
    <property type="entry name" value="Sph/SMPD2-like"/>
</dbReference>
<dbReference type="GO" id="GO:0004519">
    <property type="term" value="F:endonuclease activity"/>
    <property type="evidence" value="ECO:0007669"/>
    <property type="project" value="UniProtKB-KW"/>
</dbReference>
<dbReference type="PANTHER" id="PTHR16320:SF1">
    <property type="entry name" value="SPHINGOMYELINASE DDB_G0288017"/>
    <property type="match status" value="1"/>
</dbReference>
<dbReference type="PANTHER" id="PTHR16320">
    <property type="entry name" value="SPHINGOMYELINASE FAMILY MEMBER"/>
    <property type="match status" value="1"/>
</dbReference>
<evidence type="ECO:0000256" key="5">
    <source>
        <dbReference type="SAM" id="Phobius"/>
    </source>
</evidence>
<dbReference type="GO" id="GO:0005737">
    <property type="term" value="C:cytoplasm"/>
    <property type="evidence" value="ECO:0007669"/>
    <property type="project" value="TreeGrafter"/>
</dbReference>
<dbReference type="GO" id="GO:0004527">
    <property type="term" value="F:exonuclease activity"/>
    <property type="evidence" value="ECO:0007669"/>
    <property type="project" value="UniProtKB-KW"/>
</dbReference>
<keyword evidence="7" id="KW-0255">Endonuclease</keyword>
<keyword evidence="5" id="KW-0472">Membrane</keyword>
<keyword evidence="3" id="KW-0378">Hydrolase</keyword>
<organism evidence="7">
    <name type="scientific">Hirondellea gigas</name>
    <dbReference type="NCBI Taxonomy" id="1518452"/>
    <lineage>
        <taxon>Eukaryota</taxon>
        <taxon>Metazoa</taxon>
        <taxon>Ecdysozoa</taxon>
        <taxon>Arthropoda</taxon>
        <taxon>Crustacea</taxon>
        <taxon>Multicrustacea</taxon>
        <taxon>Malacostraca</taxon>
        <taxon>Eumalacostraca</taxon>
        <taxon>Peracarida</taxon>
        <taxon>Amphipoda</taxon>
        <taxon>Amphilochidea</taxon>
        <taxon>Lysianassida</taxon>
        <taxon>Lysianassidira</taxon>
        <taxon>Lysianassoidea</taxon>
        <taxon>Lysianassidae</taxon>
        <taxon>Hirondellea</taxon>
    </lineage>
</organism>
<protein>
    <recommendedName>
        <fullName evidence="2">sphingomyelin phosphodiesterase</fullName>
        <ecNumber evidence="2">3.1.4.12</ecNumber>
    </recommendedName>
</protein>
<keyword evidence="5" id="KW-0812">Transmembrane</keyword>
<sequence>MPPQTRARHSLRVLSMNVFSRPSGINDNKGNDSKTERLRILLEKIVDYDIVCLQELFSVGSRWHSDFISGAYEKGFRYFCCSTHPKFWSLKLIDGGLAILSRFPIKIRDKMVFSAGSGIDGLATKGVVYAKIRIPALKKMDLHVFTTHTQAGSAEPQWKIKETQIAEMAEFITSKVYDGLPILITGDMNTDSRRDSHMSRYQYLFGKLNEIRSPQSAIQNRIPLAETSCSECVIDLAERSYGFHPITNGYGHGVIKTDEPFNVTEDKMTVRDKKRECIDYMFFVPSAFDQALEITFLPNSTKVEPFCVFESKFSQLSDHYALKTELQLPFPIQSNNVGVEIGDGDDIKELKRFKFWKIKPCIIIGLILVVLVVGLSMLTASIVEMVEEE</sequence>
<feature type="transmembrane region" description="Helical" evidence="5">
    <location>
        <begin position="361"/>
        <end position="383"/>
    </location>
</feature>
<dbReference type="InterPro" id="IPR017766">
    <property type="entry name" value="Sphingomyelinase/PLipase_C"/>
</dbReference>
<feature type="domain" description="Endonuclease/exonuclease/phosphatase" evidence="6">
    <location>
        <begin position="17"/>
        <end position="197"/>
    </location>
</feature>
<dbReference type="InterPro" id="IPR036691">
    <property type="entry name" value="Endo/exonu/phosph_ase_sf"/>
</dbReference>
<evidence type="ECO:0000256" key="4">
    <source>
        <dbReference type="ARBA" id="ARBA00049371"/>
    </source>
</evidence>
<dbReference type="EMBL" id="IACT01008694">
    <property type="protein sequence ID" value="LAC27806.1"/>
    <property type="molecule type" value="mRNA"/>
</dbReference>
<evidence type="ECO:0000256" key="3">
    <source>
        <dbReference type="ARBA" id="ARBA00022801"/>
    </source>
</evidence>
<name>A0A6A7GA21_9CRUS</name>
<dbReference type="EC" id="3.1.4.12" evidence="2"/>
<comment type="catalytic activity">
    <reaction evidence="4">
        <text>N-(hexadecanoyl)-sphing-4-enine-1-phosphocholine + H2O = N-hexadecanoylsphing-4-enine + phosphocholine + H(+)</text>
        <dbReference type="Rhea" id="RHEA:45644"/>
        <dbReference type="ChEBI" id="CHEBI:15377"/>
        <dbReference type="ChEBI" id="CHEBI:15378"/>
        <dbReference type="ChEBI" id="CHEBI:72959"/>
        <dbReference type="ChEBI" id="CHEBI:78646"/>
        <dbReference type="ChEBI" id="CHEBI:295975"/>
    </reaction>
    <physiologicalReaction direction="left-to-right" evidence="4">
        <dbReference type="Rhea" id="RHEA:45645"/>
    </physiologicalReaction>
</comment>
<accession>A0A6A7GA21</accession>
<dbReference type="InterPro" id="IPR005135">
    <property type="entry name" value="Endo/exonuclease/phosphatase"/>
</dbReference>
<comment type="similarity">
    <text evidence="1">Belongs to the neutral sphingomyelinase family.</text>
</comment>
<evidence type="ECO:0000259" key="6">
    <source>
        <dbReference type="Pfam" id="PF03372"/>
    </source>
</evidence>
<evidence type="ECO:0000256" key="1">
    <source>
        <dbReference type="ARBA" id="ARBA00006335"/>
    </source>
</evidence>
<reference evidence="7" key="1">
    <citation type="submission" date="2017-11" db="EMBL/GenBank/DDBJ databases">
        <title>The sensing device of the deep-sea amphipod.</title>
        <authorList>
            <person name="Kobayashi H."/>
            <person name="Nagahama T."/>
            <person name="Arai W."/>
            <person name="Sasagawa Y."/>
            <person name="Umeda M."/>
            <person name="Hayashi T."/>
            <person name="Nikaido I."/>
            <person name="Watanabe H."/>
            <person name="Oguri K."/>
            <person name="Kitazato H."/>
            <person name="Fujioka K."/>
            <person name="Kido Y."/>
            <person name="Takami H."/>
        </authorList>
    </citation>
    <scope>NUCLEOTIDE SEQUENCE</scope>
    <source>
        <tissue evidence="7">Whole body</tissue>
    </source>
</reference>
<dbReference type="GO" id="GO:0004767">
    <property type="term" value="F:sphingomyelin phosphodiesterase activity"/>
    <property type="evidence" value="ECO:0007669"/>
    <property type="project" value="UniProtKB-EC"/>
</dbReference>
<keyword evidence="7" id="KW-0269">Exonuclease</keyword>
<keyword evidence="7" id="KW-0540">Nuclease</keyword>
<dbReference type="GO" id="GO:0005576">
    <property type="term" value="C:extracellular region"/>
    <property type="evidence" value="ECO:0007669"/>
    <property type="project" value="InterPro"/>
</dbReference>
<evidence type="ECO:0000313" key="7">
    <source>
        <dbReference type="EMBL" id="LAC27806.1"/>
    </source>
</evidence>